<reference evidence="4" key="1">
    <citation type="journal article" date="2017" name="Nature">
        <title>The genome of Chenopodium quinoa.</title>
        <authorList>
            <person name="Jarvis D.E."/>
            <person name="Ho Y.S."/>
            <person name="Lightfoot D.J."/>
            <person name="Schmoeckel S.M."/>
            <person name="Li B."/>
            <person name="Borm T.J.A."/>
            <person name="Ohyanagi H."/>
            <person name="Mineta K."/>
            <person name="Michell C.T."/>
            <person name="Saber N."/>
            <person name="Kharbatia N.M."/>
            <person name="Rupper R.R."/>
            <person name="Sharp A.R."/>
            <person name="Dally N."/>
            <person name="Boughton B.A."/>
            <person name="Woo Y.H."/>
            <person name="Gao G."/>
            <person name="Schijlen E.G.W.M."/>
            <person name="Guo X."/>
            <person name="Momin A.A."/>
            <person name="Negrao S."/>
            <person name="Al-Babili S."/>
            <person name="Gehring C."/>
            <person name="Roessner U."/>
            <person name="Jung C."/>
            <person name="Murphy K."/>
            <person name="Arold S.T."/>
            <person name="Gojobori T."/>
            <person name="van der Linden C.G."/>
            <person name="van Loo E.N."/>
            <person name="Jellen E.N."/>
            <person name="Maughan P.J."/>
            <person name="Tester M."/>
        </authorList>
    </citation>
    <scope>NUCLEOTIDE SEQUENCE [LARGE SCALE GENOMIC DNA]</scope>
    <source>
        <strain evidence="4">cv. PI 614886</strain>
    </source>
</reference>
<name>A0A803MUL9_CHEQI</name>
<dbReference type="PANTHER" id="PTHR13068:SF31">
    <property type="entry name" value="TRANSCRIPTION TERMINATION FACTOR MTERF2, CHLOROPLASTIC-LIKE"/>
    <property type="match status" value="1"/>
</dbReference>
<dbReference type="FunFam" id="1.25.70.10:FF:000001">
    <property type="entry name" value="Mitochondrial transcription termination factor-like"/>
    <property type="match status" value="1"/>
</dbReference>
<evidence type="ECO:0000256" key="3">
    <source>
        <dbReference type="ARBA" id="ARBA00022946"/>
    </source>
</evidence>
<dbReference type="Pfam" id="PF02536">
    <property type="entry name" value="mTERF"/>
    <property type="match status" value="1"/>
</dbReference>
<dbReference type="InterPro" id="IPR003690">
    <property type="entry name" value="MTERF"/>
</dbReference>
<dbReference type="Gene3D" id="1.25.70.10">
    <property type="entry name" value="Transcription termination factor 3, mitochondrial"/>
    <property type="match status" value="2"/>
</dbReference>
<dbReference type="AlphaFoldDB" id="A0A803MUL9"/>
<keyword evidence="3" id="KW-0809">Transit peptide</keyword>
<keyword evidence="2" id="KW-0806">Transcription termination</keyword>
<reference evidence="4" key="2">
    <citation type="submission" date="2021-03" db="UniProtKB">
        <authorList>
            <consortium name="EnsemblPlants"/>
        </authorList>
    </citation>
    <scope>IDENTIFICATION</scope>
</reference>
<dbReference type="GO" id="GO:0006353">
    <property type="term" value="P:DNA-templated transcription termination"/>
    <property type="evidence" value="ECO:0007669"/>
    <property type="project" value="UniProtKB-KW"/>
</dbReference>
<dbReference type="OrthoDB" id="637682at2759"/>
<dbReference type="OMA" id="IVWIMTW"/>
<sequence>MAANLPFKRVVSFLQKRFFNAHPLPPNPKLSSKTRKRKIKSESILPNLSSFPIQYLTNSCGLSLESAIKASKRVVLEEKNKKQFDSVVLFLKSHNFTNAHIIRLIEKYPAVLNCRITSNLEPKLRFLVENGIKGLYLPKLVVSSPAILFRSLEAQLKPAMGIINRYVSCLDRLLVTVHRGSWLLTSDWKGLQENLDCLIEEGVPEKRIEELLVLQPRCLYQDISKINYAVKMIRCMGVKPTDVKYIQNFRVIMSLSKLSWKRKVSIFESLGWSTKEVILTFTKSPHCLSCSEKKLRNAMDYFVNTVKVDRETIIGYPKVLMYSIEKRVVPRFTIWKILKERKLIRRTRFIWMLNKSEKEFIDLYVTKYSTEIPYLQQIYMQSKGGLNPGCKKLKKIDYDNKL</sequence>
<protein>
    <submittedName>
        <fullName evidence="4">Uncharacterized protein</fullName>
    </submittedName>
</protein>
<dbReference type="GeneID" id="110700657"/>
<evidence type="ECO:0000256" key="1">
    <source>
        <dbReference type="ARBA" id="ARBA00007692"/>
    </source>
</evidence>
<keyword evidence="5" id="KW-1185">Reference proteome</keyword>
<accession>A0A803MUL9</accession>
<dbReference type="PANTHER" id="PTHR13068">
    <property type="entry name" value="CGI-12 PROTEIN-RELATED"/>
    <property type="match status" value="1"/>
</dbReference>
<dbReference type="GO" id="GO:0003676">
    <property type="term" value="F:nucleic acid binding"/>
    <property type="evidence" value="ECO:0007669"/>
    <property type="project" value="InterPro"/>
</dbReference>
<dbReference type="InterPro" id="IPR038538">
    <property type="entry name" value="MTERF_sf"/>
</dbReference>
<comment type="similarity">
    <text evidence="1">Belongs to the mTERF family.</text>
</comment>
<gene>
    <name evidence="4" type="primary">LOC110700657</name>
</gene>
<dbReference type="RefSeq" id="XP_021733924.1">
    <property type="nucleotide sequence ID" value="XM_021878232.1"/>
</dbReference>
<dbReference type="EnsemblPlants" id="AUR62035531-RA">
    <property type="protein sequence ID" value="AUR62035531-RA:cds"/>
    <property type="gene ID" value="AUR62035531"/>
</dbReference>
<evidence type="ECO:0000313" key="4">
    <source>
        <dbReference type="EnsemblPlants" id="AUR62035531-RA:cds"/>
    </source>
</evidence>
<keyword evidence="2" id="KW-0804">Transcription</keyword>
<dbReference type="SMART" id="SM00733">
    <property type="entry name" value="Mterf"/>
    <property type="match status" value="5"/>
</dbReference>
<dbReference type="KEGG" id="cqi:110700657"/>
<dbReference type="SMR" id="A0A803MUL9"/>
<keyword evidence="2" id="KW-0805">Transcription regulation</keyword>
<organism evidence="4 5">
    <name type="scientific">Chenopodium quinoa</name>
    <name type="common">Quinoa</name>
    <dbReference type="NCBI Taxonomy" id="63459"/>
    <lineage>
        <taxon>Eukaryota</taxon>
        <taxon>Viridiplantae</taxon>
        <taxon>Streptophyta</taxon>
        <taxon>Embryophyta</taxon>
        <taxon>Tracheophyta</taxon>
        <taxon>Spermatophyta</taxon>
        <taxon>Magnoliopsida</taxon>
        <taxon>eudicotyledons</taxon>
        <taxon>Gunneridae</taxon>
        <taxon>Pentapetalae</taxon>
        <taxon>Caryophyllales</taxon>
        <taxon>Chenopodiaceae</taxon>
        <taxon>Chenopodioideae</taxon>
        <taxon>Atripliceae</taxon>
        <taxon>Chenopodium</taxon>
    </lineage>
</organism>
<proteinExistence type="inferred from homology"/>
<dbReference type="Proteomes" id="UP000596660">
    <property type="component" value="Unplaced"/>
</dbReference>
<evidence type="ECO:0000313" key="5">
    <source>
        <dbReference type="Proteomes" id="UP000596660"/>
    </source>
</evidence>
<dbReference type="Gramene" id="AUR62035531-RA">
    <property type="protein sequence ID" value="AUR62035531-RA:cds"/>
    <property type="gene ID" value="AUR62035531"/>
</dbReference>
<evidence type="ECO:0000256" key="2">
    <source>
        <dbReference type="ARBA" id="ARBA00022472"/>
    </source>
</evidence>